<dbReference type="Pfam" id="PF01424">
    <property type="entry name" value="R3H"/>
    <property type="match status" value="1"/>
</dbReference>
<evidence type="ECO:0000259" key="2">
    <source>
        <dbReference type="PROSITE" id="PS50174"/>
    </source>
</evidence>
<feature type="compositionally biased region" description="Low complexity" evidence="1">
    <location>
        <begin position="46"/>
        <end position="58"/>
    </location>
</feature>
<dbReference type="Proteomes" id="UP000631114">
    <property type="component" value="Unassembled WGS sequence"/>
</dbReference>
<evidence type="ECO:0000313" key="4">
    <source>
        <dbReference type="Proteomes" id="UP000631114"/>
    </source>
</evidence>
<name>A0A835IC34_9MAGN</name>
<dbReference type="Gene3D" id="3.30.1370.50">
    <property type="entry name" value="R3H-like domain"/>
    <property type="match status" value="1"/>
</dbReference>
<feature type="region of interest" description="Disordered" evidence="1">
    <location>
        <begin position="651"/>
        <end position="756"/>
    </location>
</feature>
<feature type="region of interest" description="Disordered" evidence="1">
    <location>
        <begin position="147"/>
        <end position="186"/>
    </location>
</feature>
<feature type="region of interest" description="Disordered" evidence="1">
    <location>
        <begin position="205"/>
        <end position="256"/>
    </location>
</feature>
<feature type="domain" description="G-patch" evidence="2">
    <location>
        <begin position="755"/>
        <end position="800"/>
    </location>
</feature>
<feature type="compositionally biased region" description="Low complexity" evidence="1">
    <location>
        <begin position="531"/>
        <end position="544"/>
    </location>
</feature>
<feature type="compositionally biased region" description="Polar residues" evidence="1">
    <location>
        <begin position="30"/>
        <end position="39"/>
    </location>
</feature>
<feature type="region of interest" description="Disordered" evidence="1">
    <location>
        <begin position="1"/>
        <end position="20"/>
    </location>
</feature>
<protein>
    <recommendedName>
        <fullName evidence="2">G-patch domain-containing protein</fullName>
    </recommendedName>
</protein>
<dbReference type="EMBL" id="JADFTS010000003">
    <property type="protein sequence ID" value="KAF9614429.1"/>
    <property type="molecule type" value="Genomic_DNA"/>
</dbReference>
<dbReference type="InterPro" id="IPR000467">
    <property type="entry name" value="G_patch_dom"/>
</dbReference>
<feature type="compositionally biased region" description="Acidic residues" evidence="1">
    <location>
        <begin position="206"/>
        <end position="221"/>
    </location>
</feature>
<comment type="caution">
    <text evidence="3">The sequence shown here is derived from an EMBL/GenBank/DDBJ whole genome shotgun (WGS) entry which is preliminary data.</text>
</comment>
<dbReference type="InterPro" id="IPR001374">
    <property type="entry name" value="R3H_dom"/>
</dbReference>
<dbReference type="SMART" id="SM00443">
    <property type="entry name" value="G_patch"/>
    <property type="match status" value="3"/>
</dbReference>
<feature type="compositionally biased region" description="Polar residues" evidence="1">
    <location>
        <begin position="651"/>
        <end position="661"/>
    </location>
</feature>
<feature type="domain" description="G-patch" evidence="2">
    <location>
        <begin position="605"/>
        <end position="651"/>
    </location>
</feature>
<feature type="compositionally biased region" description="Basic residues" evidence="1">
    <location>
        <begin position="1"/>
        <end position="10"/>
    </location>
</feature>
<evidence type="ECO:0000313" key="3">
    <source>
        <dbReference type="EMBL" id="KAF9614429.1"/>
    </source>
</evidence>
<sequence>MGGGNRKRGGGRGGGPARDLFVEGGFLSDWGNSPTSSRGKTPIPISKSKLNSVNKSKSAGNNIIGPVSDTQGGLNFESCIGSDYKDFDFNGLSQIVLGDSKENPIIAYVDQTPPSLKPVKEEITYDYSSGFALGESSHRGLGFCDEEPDGEVLGFNPTSVDEEMWTGMDSSSKREVENEDFILQNSPRKKNSGFLSIGNMKLYTEDISDDEDGDEMDFDGDSVDRGSEFSEPSESDGTSDSDSSENTTSDSDSDIDDEMAEDYIEGIGGSYDVVDANLLLEHALGLSDDDSSSGSSGDKRLVMLGGTALLNASEEYGMMKPKARKRHSLGARSGRYRGNMDAGSLPMDDVLLLKDPRTSSGRKKRDPWFPRSWPSEAQRSKHIRNIPGMKKKHRKELMAAKRRERMIRRGVNLEKINLTLRQIVLDEVDMLTFEPMHTRDCSQVQRLASIYRLHSVRQGSGRKRFVTVTRTTHTCMPSSADKIRLEKLLGADDEEADFAINQEPIRSKKFSKLISTPQQSASGKIKISKNSASRRGSSEASGRRQAGKQGPTFANQPVSFVSSGVMEVDVVKEIPSVDLDEKNKTLSESTVVTSSSNLGGFEMHTKGFGSKIMAKMGFVEGGGLGKEGQGIVEPIEAIQRPKSLGLGVEFSETNDNSTSKESMGLRGSKKQHKGYEESHGVGAFEKHTKGFVEGSGLGRDGQGISSPLTPVRVPKSRGLGAKGSRPKGSVGRRGSNKQNKGSKDSPGVGAFEKHTKGFGSKIMARMGFVEGTGLGRDGQGIVNPLPAVRLPKSRGLGAKG</sequence>
<evidence type="ECO:0000256" key="1">
    <source>
        <dbReference type="SAM" id="MobiDB-lite"/>
    </source>
</evidence>
<dbReference type="PANTHER" id="PTHR47423:SF2">
    <property type="entry name" value="PROTEIN SQS1"/>
    <property type="match status" value="1"/>
</dbReference>
<feature type="compositionally biased region" description="Polar residues" evidence="1">
    <location>
        <begin position="513"/>
        <end position="522"/>
    </location>
</feature>
<reference evidence="3 4" key="1">
    <citation type="submission" date="2020-10" db="EMBL/GenBank/DDBJ databases">
        <title>The Coptis chinensis genome and diversification of protoberbering-type alkaloids.</title>
        <authorList>
            <person name="Wang B."/>
            <person name="Shu S."/>
            <person name="Song C."/>
            <person name="Liu Y."/>
        </authorList>
    </citation>
    <scope>NUCLEOTIDE SEQUENCE [LARGE SCALE GENOMIC DNA]</scope>
    <source>
        <strain evidence="3">HL-2020</strain>
        <tissue evidence="3">Leaf</tissue>
    </source>
</reference>
<dbReference type="OrthoDB" id="29523at2759"/>
<dbReference type="PANTHER" id="PTHR47423">
    <property type="entry name" value="G-PATCH DOMAIN CONTAINING PROTEIN"/>
    <property type="match status" value="1"/>
</dbReference>
<feature type="region of interest" description="Disordered" evidence="1">
    <location>
        <begin position="775"/>
        <end position="800"/>
    </location>
</feature>
<dbReference type="AlphaFoldDB" id="A0A835IC34"/>
<feature type="region of interest" description="Disordered" evidence="1">
    <location>
        <begin position="357"/>
        <end position="379"/>
    </location>
</feature>
<organism evidence="3 4">
    <name type="scientific">Coptis chinensis</name>
    <dbReference type="NCBI Taxonomy" id="261450"/>
    <lineage>
        <taxon>Eukaryota</taxon>
        <taxon>Viridiplantae</taxon>
        <taxon>Streptophyta</taxon>
        <taxon>Embryophyta</taxon>
        <taxon>Tracheophyta</taxon>
        <taxon>Spermatophyta</taxon>
        <taxon>Magnoliopsida</taxon>
        <taxon>Ranunculales</taxon>
        <taxon>Ranunculaceae</taxon>
        <taxon>Coptidoideae</taxon>
        <taxon>Coptis</taxon>
    </lineage>
</organism>
<dbReference type="GO" id="GO:0003676">
    <property type="term" value="F:nucleic acid binding"/>
    <property type="evidence" value="ECO:0007669"/>
    <property type="project" value="InterPro"/>
</dbReference>
<keyword evidence="4" id="KW-1185">Reference proteome</keyword>
<feature type="region of interest" description="Disordered" evidence="1">
    <location>
        <begin position="320"/>
        <end position="340"/>
    </location>
</feature>
<feature type="compositionally biased region" description="Basic and acidic residues" evidence="1">
    <location>
        <begin position="673"/>
        <end position="690"/>
    </location>
</feature>
<accession>A0A835IC34</accession>
<feature type="region of interest" description="Disordered" evidence="1">
    <location>
        <begin position="510"/>
        <end position="558"/>
    </location>
</feature>
<dbReference type="InterPro" id="IPR036867">
    <property type="entry name" value="R3H_dom_sf"/>
</dbReference>
<feature type="compositionally biased region" description="Acidic residues" evidence="1">
    <location>
        <begin position="231"/>
        <end position="243"/>
    </location>
</feature>
<gene>
    <name evidence="3" type="ORF">IFM89_018574</name>
</gene>
<dbReference type="PROSITE" id="PS50174">
    <property type="entry name" value="G_PATCH"/>
    <property type="match status" value="3"/>
</dbReference>
<proteinExistence type="predicted"/>
<feature type="domain" description="G-patch" evidence="2">
    <location>
        <begin position="678"/>
        <end position="724"/>
    </location>
</feature>
<dbReference type="Pfam" id="PF01585">
    <property type="entry name" value="G-patch"/>
    <property type="match status" value="3"/>
</dbReference>
<feature type="region of interest" description="Disordered" evidence="1">
    <location>
        <begin position="25"/>
        <end position="67"/>
    </location>
</feature>